<reference evidence="2" key="1">
    <citation type="submission" date="2009-09" db="EMBL/GenBank/DDBJ databases">
        <title>The complete genome of Nakamurella multipartita DSM 44233.</title>
        <authorList>
            <consortium name="US DOE Joint Genome Institute (JGI-PGF)"/>
            <person name="Lucas S."/>
            <person name="Copeland A."/>
            <person name="Lapidus A."/>
            <person name="Glavina del Rio T."/>
            <person name="Dalin E."/>
            <person name="Tice H."/>
            <person name="Bruce D."/>
            <person name="Goodwin L."/>
            <person name="Pitluck S."/>
            <person name="Kyrpides N."/>
            <person name="Mavromatis K."/>
            <person name="Ivanova N."/>
            <person name="Ovchinnikova G."/>
            <person name="Sims D."/>
            <person name="Meincke L."/>
            <person name="Brettin T."/>
            <person name="Detter J.C."/>
            <person name="Han C."/>
            <person name="Larimer F."/>
            <person name="Land M."/>
            <person name="Hauser L."/>
            <person name="Markowitz V."/>
            <person name="Cheng J.-F."/>
            <person name="Hugenholtz P."/>
            <person name="Woyke T."/>
            <person name="Wu D."/>
            <person name="Klenk H.-P."/>
            <person name="Eisen J.A."/>
        </authorList>
    </citation>
    <scope>NUCLEOTIDE SEQUENCE [LARGE SCALE GENOMIC DNA]</scope>
    <source>
        <strain evidence="2">ATCC 700099 / DSM 44233 / CIP 104796 / JCM 9543 / NBRC 105858 / Y-104</strain>
    </source>
</reference>
<dbReference type="EMBL" id="CP001737">
    <property type="protein sequence ID" value="ACV77031.1"/>
    <property type="molecule type" value="Genomic_DNA"/>
</dbReference>
<evidence type="ECO:0000313" key="1">
    <source>
        <dbReference type="EMBL" id="ACV77031.1"/>
    </source>
</evidence>
<dbReference type="AlphaFoldDB" id="C8X855"/>
<dbReference type="STRING" id="479431.Namu_0616"/>
<dbReference type="RefSeq" id="WP_015745948.1">
    <property type="nucleotide sequence ID" value="NC_013235.1"/>
</dbReference>
<dbReference type="InParanoid" id="C8X855"/>
<evidence type="ECO:0000313" key="2">
    <source>
        <dbReference type="Proteomes" id="UP000002218"/>
    </source>
</evidence>
<dbReference type="KEGG" id="nml:Namu_0616"/>
<reference evidence="1 2" key="2">
    <citation type="journal article" date="2010" name="Stand. Genomic Sci.">
        <title>Complete genome sequence of Nakamurella multipartita type strain (Y-104).</title>
        <authorList>
            <person name="Tice H."/>
            <person name="Mayilraj S."/>
            <person name="Sims D."/>
            <person name="Lapidus A."/>
            <person name="Nolan M."/>
            <person name="Lucas S."/>
            <person name="Glavina Del Rio T."/>
            <person name="Copeland A."/>
            <person name="Cheng J.F."/>
            <person name="Meincke L."/>
            <person name="Bruce D."/>
            <person name="Goodwin L."/>
            <person name="Pitluck S."/>
            <person name="Ivanova N."/>
            <person name="Mavromatis K."/>
            <person name="Ovchinnikova G."/>
            <person name="Pati A."/>
            <person name="Chen A."/>
            <person name="Palaniappan K."/>
            <person name="Land M."/>
            <person name="Hauser L."/>
            <person name="Chang Y.J."/>
            <person name="Jeffries C.D."/>
            <person name="Detter J.C."/>
            <person name="Brettin T."/>
            <person name="Rohde M."/>
            <person name="Goker M."/>
            <person name="Bristow J."/>
            <person name="Eisen J.A."/>
            <person name="Markowitz V."/>
            <person name="Hugenholtz P."/>
            <person name="Kyrpides N.C."/>
            <person name="Klenk H.P."/>
            <person name="Chen F."/>
        </authorList>
    </citation>
    <scope>NUCLEOTIDE SEQUENCE [LARGE SCALE GENOMIC DNA]</scope>
    <source>
        <strain evidence="2">ATCC 700099 / DSM 44233 / CIP 104796 / JCM 9543 / NBRC 105858 / Y-104</strain>
    </source>
</reference>
<sequence>MLQLRIYVPSALADPVLQALDADPGVSALAIVRDASIRPPGHLIMGLRT</sequence>
<accession>C8X855</accession>
<dbReference type="HOGENOM" id="CLU_3138054_0_0_11"/>
<name>C8X855_NAKMY</name>
<proteinExistence type="predicted"/>
<protein>
    <submittedName>
        <fullName evidence="1">Uncharacterized protein</fullName>
    </submittedName>
</protein>
<gene>
    <name evidence="1" type="ordered locus">Namu_0616</name>
</gene>
<keyword evidence="2" id="KW-1185">Reference proteome</keyword>
<organism evidence="1 2">
    <name type="scientific">Nakamurella multipartita (strain ATCC 700099 / DSM 44233 / CIP 104796 / JCM 9543 / NBRC 105858 / Y-104)</name>
    <name type="common">Microsphaera multipartita</name>
    <dbReference type="NCBI Taxonomy" id="479431"/>
    <lineage>
        <taxon>Bacteria</taxon>
        <taxon>Bacillati</taxon>
        <taxon>Actinomycetota</taxon>
        <taxon>Actinomycetes</taxon>
        <taxon>Nakamurellales</taxon>
        <taxon>Nakamurellaceae</taxon>
        <taxon>Nakamurella</taxon>
    </lineage>
</organism>
<dbReference type="Proteomes" id="UP000002218">
    <property type="component" value="Chromosome"/>
</dbReference>